<dbReference type="PRINTS" id="PR00625">
    <property type="entry name" value="JDOMAIN"/>
</dbReference>
<reference evidence="10 12" key="1">
    <citation type="submission" date="2014-03" db="EMBL/GenBank/DDBJ databases">
        <authorList>
            <person name="Casaregola S."/>
        </authorList>
    </citation>
    <scope>NUCLEOTIDE SEQUENCE [LARGE SCALE GENOMIC DNA]</scope>
    <source>
        <strain evidence="10 12">CLIB 918</strain>
    </source>
</reference>
<keyword evidence="1 7" id="KW-0812">Transmembrane</keyword>
<dbReference type="Proteomes" id="UP000242525">
    <property type="component" value="Unassembled WGS sequence"/>
</dbReference>
<dbReference type="InterPro" id="IPR036869">
    <property type="entry name" value="J_dom_sf"/>
</dbReference>
<sequence length="295" mass="33293">MKKFILLLALCVCTVIAAGGSTMWSPLDREIFKLNDQVSQDLGEKTSFYDWLEVSATASPEEIHRAYKRLSRKIHPDKVRRKVGSKGIKEATDRFTRLGLINKILRDTDSKERYDFFLEHGFPKLRGSDYFYSRYRPGVGFVIIFLFLLVGFGHYVALKITASQHRKHMSMIIEDAKSTAWPGGFPEGGKKKVALPNGKVFMVYPDGGVSLIENNVEYPLLLQDIHDPELKDTVLYTLPLKIFHQFFPPKPPGRVLGTKDDSDVSTSTAAESESSEEKPKLKAKPAVKAGGRRRK</sequence>
<feature type="compositionally biased region" description="Basic residues" evidence="6">
    <location>
        <begin position="281"/>
        <end position="295"/>
    </location>
</feature>
<evidence type="ECO:0000256" key="5">
    <source>
        <dbReference type="ARBA" id="ARBA00037847"/>
    </source>
</evidence>
<comment type="subcellular location">
    <subcellularLocation>
        <location evidence="5">Endomembrane system</location>
        <topology evidence="5">Single-pass membrane protein</topology>
    </subcellularLocation>
</comment>
<evidence type="ECO:0000256" key="2">
    <source>
        <dbReference type="ARBA" id="ARBA00022729"/>
    </source>
</evidence>
<dbReference type="AlphaFoldDB" id="A0A0J9XBE0"/>
<dbReference type="GO" id="GO:0012505">
    <property type="term" value="C:endomembrane system"/>
    <property type="evidence" value="ECO:0007669"/>
    <property type="project" value="UniProtKB-SubCell"/>
</dbReference>
<accession>A0A0J9XBE0</accession>
<evidence type="ECO:0000256" key="3">
    <source>
        <dbReference type="ARBA" id="ARBA00022989"/>
    </source>
</evidence>
<evidence type="ECO:0000259" key="9">
    <source>
        <dbReference type="PROSITE" id="PS50076"/>
    </source>
</evidence>
<evidence type="ECO:0000256" key="8">
    <source>
        <dbReference type="SAM" id="SignalP"/>
    </source>
</evidence>
<dbReference type="InterPro" id="IPR052606">
    <property type="entry name" value="DnaJ_domain_protein"/>
</dbReference>
<evidence type="ECO:0000313" key="12">
    <source>
        <dbReference type="Proteomes" id="UP000242525"/>
    </source>
</evidence>
<dbReference type="OrthoDB" id="413400at2759"/>
<proteinExistence type="predicted"/>
<gene>
    <name evidence="10" type="ORF">BN980_GECA08s01825g</name>
    <name evidence="11" type="ORF">DV451_001206</name>
</gene>
<keyword evidence="2 8" id="KW-0732">Signal</keyword>
<reference evidence="11" key="3">
    <citation type="submission" date="2020-01" db="EMBL/GenBank/DDBJ databases">
        <authorList>
            <person name="Perkins V."/>
            <person name="Lessard M.-H."/>
            <person name="Dugat-Bony E."/>
            <person name="Frenette M."/>
            <person name="Labrie S."/>
        </authorList>
    </citation>
    <scope>NUCLEOTIDE SEQUENCE</scope>
    <source>
        <strain evidence="11">LMA-70</strain>
    </source>
</reference>
<dbReference type="CDD" id="cd06257">
    <property type="entry name" value="DnaJ"/>
    <property type="match status" value="1"/>
</dbReference>
<dbReference type="Gene3D" id="1.10.287.110">
    <property type="entry name" value="DnaJ domain"/>
    <property type="match status" value="1"/>
</dbReference>
<keyword evidence="3 7" id="KW-1133">Transmembrane helix</keyword>
<keyword evidence="12" id="KW-1185">Reference proteome</keyword>
<evidence type="ECO:0000313" key="11">
    <source>
        <dbReference type="EMBL" id="KAF5103830.1"/>
    </source>
</evidence>
<dbReference type="SMART" id="SM00271">
    <property type="entry name" value="DnaJ"/>
    <property type="match status" value="1"/>
</dbReference>
<dbReference type="EMBL" id="QQZK01000017">
    <property type="protein sequence ID" value="KAF5103830.1"/>
    <property type="molecule type" value="Genomic_DNA"/>
</dbReference>
<protein>
    <submittedName>
        <fullName evidence="10">Similar to Saccharomyces cerevisiae YFR041C ERJ5 Type I membrane protein with a J domain is required to preserve the folding capacity of the endoplasmic reticulum</fullName>
    </submittedName>
</protein>
<evidence type="ECO:0000256" key="4">
    <source>
        <dbReference type="ARBA" id="ARBA00023136"/>
    </source>
</evidence>
<feature type="chain" id="PRO_5044544393" evidence="8">
    <location>
        <begin position="20"/>
        <end position="295"/>
    </location>
</feature>
<dbReference type="PANTHER" id="PTHR44653:SF2">
    <property type="entry name" value="DNAJ HOMOLOG SUBFAMILY C MEMBER 1"/>
    <property type="match status" value="1"/>
</dbReference>
<evidence type="ECO:0000313" key="10">
    <source>
        <dbReference type="EMBL" id="CDO54604.1"/>
    </source>
</evidence>
<feature type="transmembrane region" description="Helical" evidence="7">
    <location>
        <begin position="138"/>
        <end position="158"/>
    </location>
</feature>
<feature type="domain" description="J" evidence="9">
    <location>
        <begin position="47"/>
        <end position="118"/>
    </location>
</feature>
<dbReference type="SUPFAM" id="SSF46565">
    <property type="entry name" value="Chaperone J-domain"/>
    <property type="match status" value="1"/>
</dbReference>
<evidence type="ECO:0000256" key="6">
    <source>
        <dbReference type="SAM" id="MobiDB-lite"/>
    </source>
</evidence>
<dbReference type="EMBL" id="CCBN010000008">
    <property type="protein sequence ID" value="CDO54604.1"/>
    <property type="molecule type" value="Genomic_DNA"/>
</dbReference>
<evidence type="ECO:0000256" key="7">
    <source>
        <dbReference type="SAM" id="Phobius"/>
    </source>
</evidence>
<dbReference type="Proteomes" id="UP000750522">
    <property type="component" value="Unassembled WGS sequence"/>
</dbReference>
<dbReference type="PROSITE" id="PS50076">
    <property type="entry name" value="DNAJ_2"/>
    <property type="match status" value="1"/>
</dbReference>
<reference evidence="11" key="2">
    <citation type="journal article" date="2020" name="Front. Microbiol.">
        <title>Phenotypic and Genetic Characterization of the Cheese Ripening Yeast Geotrichum candidum.</title>
        <authorList>
            <person name="Perkins V."/>
            <person name="Vignola S."/>
            <person name="Lessard M.H."/>
            <person name="Plante P.L."/>
            <person name="Corbeil J."/>
            <person name="Dugat-Bony E."/>
            <person name="Frenette M."/>
            <person name="Labrie S."/>
        </authorList>
    </citation>
    <scope>NUCLEOTIDE SEQUENCE</scope>
    <source>
        <strain evidence="11">LMA-70</strain>
    </source>
</reference>
<dbReference type="STRING" id="1173061.A0A0J9XBE0"/>
<dbReference type="Pfam" id="PF00226">
    <property type="entry name" value="DnaJ"/>
    <property type="match status" value="1"/>
</dbReference>
<name>A0A0J9XBE0_GEOCN</name>
<feature type="region of interest" description="Disordered" evidence="6">
    <location>
        <begin position="253"/>
        <end position="295"/>
    </location>
</feature>
<dbReference type="InterPro" id="IPR001623">
    <property type="entry name" value="DnaJ_domain"/>
</dbReference>
<evidence type="ECO:0000256" key="1">
    <source>
        <dbReference type="ARBA" id="ARBA00022692"/>
    </source>
</evidence>
<comment type="caution">
    <text evidence="10">The sequence shown here is derived from an EMBL/GenBank/DDBJ whole genome shotgun (WGS) entry which is preliminary data.</text>
</comment>
<organism evidence="10 12">
    <name type="scientific">Geotrichum candidum</name>
    <name type="common">Oospora lactis</name>
    <name type="synonym">Dipodascus geotrichum</name>
    <dbReference type="NCBI Taxonomy" id="1173061"/>
    <lineage>
        <taxon>Eukaryota</taxon>
        <taxon>Fungi</taxon>
        <taxon>Dikarya</taxon>
        <taxon>Ascomycota</taxon>
        <taxon>Saccharomycotina</taxon>
        <taxon>Dipodascomycetes</taxon>
        <taxon>Dipodascales</taxon>
        <taxon>Dipodascaceae</taxon>
        <taxon>Geotrichum</taxon>
    </lineage>
</organism>
<feature type="signal peptide" evidence="8">
    <location>
        <begin position="1"/>
        <end position="19"/>
    </location>
</feature>
<dbReference type="PANTHER" id="PTHR44653">
    <property type="entry name" value="DNAJ HOMOLOG SUBFAMILY C MEMBER 1"/>
    <property type="match status" value="1"/>
</dbReference>
<keyword evidence="4 7" id="KW-0472">Membrane</keyword>